<gene>
    <name evidence="1" type="ORF">Plil01_000591700</name>
</gene>
<dbReference type="EMBL" id="BSXW01000254">
    <property type="protein sequence ID" value="GMF16545.1"/>
    <property type="molecule type" value="Genomic_DNA"/>
</dbReference>
<comment type="caution">
    <text evidence="1">The sequence shown here is derived from an EMBL/GenBank/DDBJ whole genome shotgun (WGS) entry which is preliminary data.</text>
</comment>
<accession>A0A9W6TLN3</accession>
<proteinExistence type="predicted"/>
<protein>
    <submittedName>
        <fullName evidence="1">Unnamed protein product</fullName>
    </submittedName>
</protein>
<keyword evidence="2" id="KW-1185">Reference proteome</keyword>
<evidence type="ECO:0000313" key="2">
    <source>
        <dbReference type="Proteomes" id="UP001165083"/>
    </source>
</evidence>
<dbReference type="Proteomes" id="UP001165083">
    <property type="component" value="Unassembled WGS sequence"/>
</dbReference>
<evidence type="ECO:0000313" key="1">
    <source>
        <dbReference type="EMBL" id="GMF16545.1"/>
    </source>
</evidence>
<reference evidence="1" key="1">
    <citation type="submission" date="2023-04" db="EMBL/GenBank/DDBJ databases">
        <title>Phytophthora lilii NBRC 32176.</title>
        <authorList>
            <person name="Ichikawa N."/>
            <person name="Sato H."/>
            <person name="Tonouchi N."/>
        </authorList>
    </citation>
    <scope>NUCLEOTIDE SEQUENCE</scope>
    <source>
        <strain evidence="1">NBRC 32176</strain>
    </source>
</reference>
<sequence>MMMSGHTSLDLQDAQTSLDELLLDIESDTSRLSPASASLCCSDGWDPDLIIQGLGGDDHDYDTCADDSPPFLAPSYTSIGLPNQVSTGSGVMSIAACKASEDLNQLKTNKKKRNYYANKARKDRRIELGRLREEAQALKVTLQQLQIVPNKRNKYLRCHNAQTPAFEVEPCYSCRVERYQRSPT</sequence>
<dbReference type="AlphaFoldDB" id="A0A9W6TLN3"/>
<name>A0A9W6TLN3_9STRA</name>
<organism evidence="1 2">
    <name type="scientific">Phytophthora lilii</name>
    <dbReference type="NCBI Taxonomy" id="2077276"/>
    <lineage>
        <taxon>Eukaryota</taxon>
        <taxon>Sar</taxon>
        <taxon>Stramenopiles</taxon>
        <taxon>Oomycota</taxon>
        <taxon>Peronosporomycetes</taxon>
        <taxon>Peronosporales</taxon>
        <taxon>Peronosporaceae</taxon>
        <taxon>Phytophthora</taxon>
    </lineage>
</organism>